<evidence type="ECO:0000256" key="1">
    <source>
        <dbReference type="SAM" id="Coils"/>
    </source>
</evidence>
<gene>
    <name evidence="2" type="ORF">J2S77_002813</name>
</gene>
<comment type="caution">
    <text evidence="2">The sequence shown here is derived from an EMBL/GenBank/DDBJ whole genome shotgun (WGS) entry which is preliminary data.</text>
</comment>
<organism evidence="2 3">
    <name type="scientific">Alkalibacillus salilacus</name>
    <dbReference type="NCBI Taxonomy" id="284582"/>
    <lineage>
        <taxon>Bacteria</taxon>
        <taxon>Bacillati</taxon>
        <taxon>Bacillota</taxon>
        <taxon>Bacilli</taxon>
        <taxon>Bacillales</taxon>
        <taxon>Bacillaceae</taxon>
        <taxon>Alkalibacillus</taxon>
    </lineage>
</organism>
<protein>
    <submittedName>
        <fullName evidence="2">Polyhydroxyalkanoate synthesis regulator phasin</fullName>
    </submittedName>
</protein>
<feature type="coiled-coil region" evidence="1">
    <location>
        <begin position="18"/>
        <end position="69"/>
    </location>
</feature>
<sequence>MNAQNVIEQQNISDQNTISSNEERINELEALIENGQLNEEEEKRFEQEITLLEEAVNKAEMRLSGFENDDWEQVLSTFIENDQKLIEQEKQLNGNTQLIEACSHWKVI</sequence>
<dbReference type="Proteomes" id="UP001224359">
    <property type="component" value="Unassembled WGS sequence"/>
</dbReference>
<evidence type="ECO:0000313" key="2">
    <source>
        <dbReference type="EMBL" id="MDQ0160806.1"/>
    </source>
</evidence>
<dbReference type="EMBL" id="JAUSTQ010000018">
    <property type="protein sequence ID" value="MDQ0160806.1"/>
    <property type="molecule type" value="Genomic_DNA"/>
</dbReference>
<accession>A0ABT9VIM0</accession>
<proteinExistence type="predicted"/>
<reference evidence="2 3" key="1">
    <citation type="submission" date="2023-07" db="EMBL/GenBank/DDBJ databases">
        <title>Genomic Encyclopedia of Type Strains, Phase IV (KMG-IV): sequencing the most valuable type-strain genomes for metagenomic binning, comparative biology and taxonomic classification.</title>
        <authorList>
            <person name="Goeker M."/>
        </authorList>
    </citation>
    <scope>NUCLEOTIDE SEQUENCE [LARGE SCALE GENOMIC DNA]</scope>
    <source>
        <strain evidence="2 3">DSM 16460</strain>
    </source>
</reference>
<keyword evidence="3" id="KW-1185">Reference proteome</keyword>
<name>A0ABT9VIM0_9BACI</name>
<keyword evidence="1" id="KW-0175">Coiled coil</keyword>
<evidence type="ECO:0000313" key="3">
    <source>
        <dbReference type="Proteomes" id="UP001224359"/>
    </source>
</evidence>